<comment type="catalytic activity">
    <reaction evidence="4">
        <text>a 2'-deoxycytidine in DNA + S-adenosyl-L-methionine = a 5-methyl-2'-deoxycytidine in DNA + S-adenosyl-L-homocysteine + H(+)</text>
        <dbReference type="Rhea" id="RHEA:13681"/>
        <dbReference type="Rhea" id="RHEA-COMP:11369"/>
        <dbReference type="Rhea" id="RHEA-COMP:11370"/>
        <dbReference type="ChEBI" id="CHEBI:15378"/>
        <dbReference type="ChEBI" id="CHEBI:57856"/>
        <dbReference type="ChEBI" id="CHEBI:59789"/>
        <dbReference type="ChEBI" id="CHEBI:85452"/>
        <dbReference type="ChEBI" id="CHEBI:85454"/>
        <dbReference type="EC" id="2.1.1.37"/>
    </reaction>
</comment>
<name>A0ABT3FWR6_9BACT</name>
<keyword evidence="1 6" id="KW-0489">Methyltransferase</keyword>
<dbReference type="Gene3D" id="3.40.50.150">
    <property type="entry name" value="Vaccinia Virus protein VP39"/>
    <property type="match status" value="1"/>
</dbReference>
<evidence type="ECO:0000256" key="2">
    <source>
        <dbReference type="ARBA" id="ARBA00022679"/>
    </source>
</evidence>
<reference evidence="6 7" key="1">
    <citation type="submission" date="2022-10" db="EMBL/GenBank/DDBJ databases">
        <title>Luteolibacter flavescens strain MCCC 1K03193, whole genome shotgun sequencing project.</title>
        <authorList>
            <person name="Zhao G."/>
            <person name="Shen L."/>
        </authorList>
    </citation>
    <scope>NUCLEOTIDE SEQUENCE [LARGE SCALE GENOMIC DNA]</scope>
    <source>
        <strain evidence="6 7">MCCC 1K03193</strain>
    </source>
</reference>
<sequence length="324" mass="34726">MNYYNEHDPKAAAWLRELIAQGHIPAGDVDERSIIDVRPHELTRYTQQHFFAGIGGWSLALRLAGWPDDRPVRTGSCPCQPFSQAGRGLGTKDARHLWPVFRDLITFGDPTVTFGEQVASKAGRDWLAGVRADLEGLGYAVGAADLCAAGVGAPHIRQRIFWLADPCRQHQPTGSVERRSSMVASKPGGTKHRGTDSGLGHTDSQHAGRHAGASDCPEGKSSLREGGDSPCTPGADGRLGDSSGYGLRGSGRPSQYLPHQPSHWSLFDLISCADGKARRIEPGSFPLAHGVPARVGRLRGYGNAIIPQAAAEFIGAWLDLSTFP</sequence>
<dbReference type="InterPro" id="IPR001525">
    <property type="entry name" value="C5_MeTfrase"/>
</dbReference>
<feature type="region of interest" description="Disordered" evidence="5">
    <location>
        <begin position="171"/>
        <end position="256"/>
    </location>
</feature>
<dbReference type="GO" id="GO:0008168">
    <property type="term" value="F:methyltransferase activity"/>
    <property type="evidence" value="ECO:0007669"/>
    <property type="project" value="UniProtKB-KW"/>
</dbReference>
<accession>A0ABT3FWR6</accession>
<dbReference type="SUPFAM" id="SSF53335">
    <property type="entry name" value="S-adenosyl-L-methionine-dependent methyltransferases"/>
    <property type="match status" value="1"/>
</dbReference>
<dbReference type="InterPro" id="IPR029063">
    <property type="entry name" value="SAM-dependent_MTases_sf"/>
</dbReference>
<evidence type="ECO:0000256" key="3">
    <source>
        <dbReference type="ARBA" id="ARBA00022747"/>
    </source>
</evidence>
<evidence type="ECO:0000256" key="4">
    <source>
        <dbReference type="ARBA" id="ARBA00047422"/>
    </source>
</evidence>
<evidence type="ECO:0000256" key="5">
    <source>
        <dbReference type="SAM" id="MobiDB-lite"/>
    </source>
</evidence>
<evidence type="ECO:0000256" key="1">
    <source>
        <dbReference type="ARBA" id="ARBA00022603"/>
    </source>
</evidence>
<feature type="compositionally biased region" description="Basic and acidic residues" evidence="5">
    <location>
        <begin position="217"/>
        <end position="227"/>
    </location>
</feature>
<dbReference type="Proteomes" id="UP001207930">
    <property type="component" value="Unassembled WGS sequence"/>
</dbReference>
<dbReference type="Pfam" id="PF00145">
    <property type="entry name" value="DNA_methylase"/>
    <property type="match status" value="1"/>
</dbReference>
<organism evidence="6 7">
    <name type="scientific">Luteolibacter flavescens</name>
    <dbReference type="NCBI Taxonomy" id="1859460"/>
    <lineage>
        <taxon>Bacteria</taxon>
        <taxon>Pseudomonadati</taxon>
        <taxon>Verrucomicrobiota</taxon>
        <taxon>Verrucomicrobiia</taxon>
        <taxon>Verrucomicrobiales</taxon>
        <taxon>Verrucomicrobiaceae</taxon>
        <taxon>Luteolibacter</taxon>
    </lineage>
</organism>
<protein>
    <submittedName>
        <fullName evidence="6">DNA cytosine methyltransferase</fullName>
    </submittedName>
</protein>
<proteinExistence type="predicted"/>
<keyword evidence="3" id="KW-0680">Restriction system</keyword>
<keyword evidence="7" id="KW-1185">Reference proteome</keyword>
<dbReference type="EMBL" id="JAPDDS010000021">
    <property type="protein sequence ID" value="MCW1887691.1"/>
    <property type="molecule type" value="Genomic_DNA"/>
</dbReference>
<keyword evidence="2" id="KW-0808">Transferase</keyword>
<gene>
    <name evidence="6" type="ORF">OKA04_23340</name>
</gene>
<evidence type="ECO:0000313" key="6">
    <source>
        <dbReference type="EMBL" id="MCW1887691.1"/>
    </source>
</evidence>
<dbReference type="RefSeq" id="WP_264503648.1">
    <property type="nucleotide sequence ID" value="NZ_JAPDDS010000021.1"/>
</dbReference>
<comment type="caution">
    <text evidence="6">The sequence shown here is derived from an EMBL/GenBank/DDBJ whole genome shotgun (WGS) entry which is preliminary data.</text>
</comment>
<evidence type="ECO:0000313" key="7">
    <source>
        <dbReference type="Proteomes" id="UP001207930"/>
    </source>
</evidence>
<dbReference type="GO" id="GO:0032259">
    <property type="term" value="P:methylation"/>
    <property type="evidence" value="ECO:0007669"/>
    <property type="project" value="UniProtKB-KW"/>
</dbReference>